<gene>
    <name evidence="2" type="ORF">GMOD_00001141</name>
</gene>
<dbReference type="AlphaFoldDB" id="A0A3M7LYD1"/>
<evidence type="ECO:0000313" key="3">
    <source>
        <dbReference type="Proteomes" id="UP000265663"/>
    </source>
</evidence>
<accession>A0A3M7LYD1</accession>
<sequence>MVGGKSKLLSRSSNNKFPMASQASGKPVLTANLENAPTAGNAKLLRCPTDTLRRLRYLHEAEIITLFTPLIPHSPVTTLAKDMDPFEPLGRALPRQVRHVPYRLDYGMTETHGDFLPACGAVAIVICATTNVLSYNTQAFERQLQFARDVVGKSRGNITTADIPIVLLLVADDLRMQAYADATYDFPTLVTINNYTTTALTNAVRVLFG</sequence>
<protein>
    <submittedName>
        <fullName evidence="2">Acetyltransferase</fullName>
    </submittedName>
</protein>
<dbReference type="GO" id="GO:0016740">
    <property type="term" value="F:transferase activity"/>
    <property type="evidence" value="ECO:0007669"/>
    <property type="project" value="UniProtKB-KW"/>
</dbReference>
<dbReference type="Proteomes" id="UP000265663">
    <property type="component" value="Unassembled WGS sequence"/>
</dbReference>
<feature type="compositionally biased region" description="Low complexity" evidence="1">
    <location>
        <begin position="1"/>
        <end position="16"/>
    </location>
</feature>
<reference evidence="2 3" key="1">
    <citation type="journal article" date="2014" name="PLoS ONE">
        <title>De novo Genome Assembly of the Fungal Plant Pathogen Pyrenophora semeniperda.</title>
        <authorList>
            <person name="Soliai M.M."/>
            <person name="Meyer S.E."/>
            <person name="Udall J.A."/>
            <person name="Elzinga D.E."/>
            <person name="Hermansen R.A."/>
            <person name="Bodily P.M."/>
            <person name="Hart A.A."/>
            <person name="Coleman C.E."/>
        </authorList>
    </citation>
    <scope>NUCLEOTIDE SEQUENCE [LARGE SCALE GENOMIC DNA]</scope>
    <source>
        <strain evidence="2 3">CCB06</strain>
        <tissue evidence="2">Mycelium</tissue>
    </source>
</reference>
<organism evidence="2 3">
    <name type="scientific">Pyrenophora seminiperda CCB06</name>
    <dbReference type="NCBI Taxonomy" id="1302712"/>
    <lineage>
        <taxon>Eukaryota</taxon>
        <taxon>Fungi</taxon>
        <taxon>Dikarya</taxon>
        <taxon>Ascomycota</taxon>
        <taxon>Pezizomycotina</taxon>
        <taxon>Dothideomycetes</taxon>
        <taxon>Pleosporomycetidae</taxon>
        <taxon>Pleosporales</taxon>
        <taxon>Pleosporineae</taxon>
        <taxon>Pleosporaceae</taxon>
        <taxon>Pyrenophora</taxon>
    </lineage>
</organism>
<feature type="region of interest" description="Disordered" evidence="1">
    <location>
        <begin position="1"/>
        <end position="24"/>
    </location>
</feature>
<evidence type="ECO:0000313" key="2">
    <source>
        <dbReference type="EMBL" id="RMZ67243.1"/>
    </source>
</evidence>
<dbReference type="EMBL" id="KE747810">
    <property type="protein sequence ID" value="RMZ67243.1"/>
    <property type="molecule type" value="Genomic_DNA"/>
</dbReference>
<keyword evidence="2" id="KW-0808">Transferase</keyword>
<keyword evidence="3" id="KW-1185">Reference proteome</keyword>
<evidence type="ECO:0000256" key="1">
    <source>
        <dbReference type="SAM" id="MobiDB-lite"/>
    </source>
</evidence>
<name>A0A3M7LYD1_9PLEO</name>
<proteinExistence type="predicted"/>
<dbReference type="OrthoDB" id="47059at2759"/>